<feature type="region of interest" description="Disordered" evidence="1">
    <location>
        <begin position="93"/>
        <end position="114"/>
    </location>
</feature>
<evidence type="ECO:0000313" key="2">
    <source>
        <dbReference type="EMBL" id="KAL0945189.1"/>
    </source>
</evidence>
<gene>
    <name evidence="2" type="ORF">HGRIS_004340</name>
</gene>
<dbReference type="EMBL" id="JASNQZ010000019">
    <property type="protein sequence ID" value="KAL0945189.1"/>
    <property type="molecule type" value="Genomic_DNA"/>
</dbReference>
<keyword evidence="3" id="KW-1185">Reference proteome</keyword>
<name>A0ABR3IPH8_9AGAR</name>
<sequence length="114" mass="12657">MWMRVASVDVYWIGRGAGLAISTPIPVLLERTLDKTAICLRTLPQSSQPLLRLPAAWDPLPSPLPVPPDDPHPVFNLQRLAARTDVSDAFNERRPYAHAPRLRNPPCSFADPQA</sequence>
<evidence type="ECO:0000313" key="3">
    <source>
        <dbReference type="Proteomes" id="UP001556367"/>
    </source>
</evidence>
<accession>A0ABR3IPH8</accession>
<evidence type="ECO:0000256" key="1">
    <source>
        <dbReference type="SAM" id="MobiDB-lite"/>
    </source>
</evidence>
<dbReference type="Proteomes" id="UP001556367">
    <property type="component" value="Unassembled WGS sequence"/>
</dbReference>
<proteinExistence type="predicted"/>
<organism evidence="2 3">
    <name type="scientific">Hohenbuehelia grisea</name>
    <dbReference type="NCBI Taxonomy" id="104357"/>
    <lineage>
        <taxon>Eukaryota</taxon>
        <taxon>Fungi</taxon>
        <taxon>Dikarya</taxon>
        <taxon>Basidiomycota</taxon>
        <taxon>Agaricomycotina</taxon>
        <taxon>Agaricomycetes</taxon>
        <taxon>Agaricomycetidae</taxon>
        <taxon>Agaricales</taxon>
        <taxon>Pleurotineae</taxon>
        <taxon>Pleurotaceae</taxon>
        <taxon>Hohenbuehelia</taxon>
    </lineage>
</organism>
<comment type="caution">
    <text evidence="2">The sequence shown here is derived from an EMBL/GenBank/DDBJ whole genome shotgun (WGS) entry which is preliminary data.</text>
</comment>
<reference evidence="3" key="1">
    <citation type="submission" date="2024-06" db="EMBL/GenBank/DDBJ databases">
        <title>Multi-omics analyses provide insights into the biosynthesis of the anticancer antibiotic pleurotin in Hohenbuehelia grisea.</title>
        <authorList>
            <person name="Weaver J.A."/>
            <person name="Alberti F."/>
        </authorList>
    </citation>
    <scope>NUCLEOTIDE SEQUENCE [LARGE SCALE GENOMIC DNA]</scope>
    <source>
        <strain evidence="3">T-177</strain>
    </source>
</reference>
<protein>
    <submittedName>
        <fullName evidence="2">Uncharacterized protein</fullName>
    </submittedName>
</protein>